<proteinExistence type="predicted"/>
<sequence>MSLHRHASSSPKTPPTDPPNPPPPSPPPCSLGSNGTDTLAYVHVKIVRTAWS</sequence>
<evidence type="ECO:0000313" key="2">
    <source>
        <dbReference type="EMBL" id="KIY60757.1"/>
    </source>
</evidence>
<name>A0A0D7ARC1_9AGAR</name>
<evidence type="ECO:0000256" key="1">
    <source>
        <dbReference type="SAM" id="MobiDB-lite"/>
    </source>
</evidence>
<keyword evidence="3" id="KW-1185">Reference proteome</keyword>
<accession>A0A0D7ARC1</accession>
<dbReference type="Proteomes" id="UP000054007">
    <property type="component" value="Unassembled WGS sequence"/>
</dbReference>
<reference evidence="2 3" key="1">
    <citation type="journal article" date="2015" name="Fungal Genet. Biol.">
        <title>Evolution of novel wood decay mechanisms in Agaricales revealed by the genome sequences of Fistulina hepatica and Cylindrobasidium torrendii.</title>
        <authorList>
            <person name="Floudas D."/>
            <person name="Held B.W."/>
            <person name="Riley R."/>
            <person name="Nagy L.G."/>
            <person name="Koehler G."/>
            <person name="Ransdell A.S."/>
            <person name="Younus H."/>
            <person name="Chow J."/>
            <person name="Chiniquy J."/>
            <person name="Lipzen A."/>
            <person name="Tritt A."/>
            <person name="Sun H."/>
            <person name="Haridas S."/>
            <person name="LaButti K."/>
            <person name="Ohm R.A."/>
            <person name="Kues U."/>
            <person name="Blanchette R.A."/>
            <person name="Grigoriev I.V."/>
            <person name="Minto R.E."/>
            <person name="Hibbett D.S."/>
        </authorList>
    </citation>
    <scope>NUCLEOTIDE SEQUENCE [LARGE SCALE GENOMIC DNA]</scope>
    <source>
        <strain evidence="2 3">FP15055 ss-10</strain>
    </source>
</reference>
<dbReference type="AlphaFoldDB" id="A0A0D7ARC1"/>
<protein>
    <submittedName>
        <fullName evidence="2">Uncharacterized protein</fullName>
    </submittedName>
</protein>
<evidence type="ECO:0000313" key="3">
    <source>
        <dbReference type="Proteomes" id="UP000054007"/>
    </source>
</evidence>
<feature type="region of interest" description="Disordered" evidence="1">
    <location>
        <begin position="1"/>
        <end position="36"/>
    </location>
</feature>
<feature type="compositionally biased region" description="Pro residues" evidence="1">
    <location>
        <begin position="12"/>
        <end position="29"/>
    </location>
</feature>
<gene>
    <name evidence="2" type="ORF">CYLTODRAFT_460453</name>
</gene>
<organism evidence="2 3">
    <name type="scientific">Cylindrobasidium torrendii FP15055 ss-10</name>
    <dbReference type="NCBI Taxonomy" id="1314674"/>
    <lineage>
        <taxon>Eukaryota</taxon>
        <taxon>Fungi</taxon>
        <taxon>Dikarya</taxon>
        <taxon>Basidiomycota</taxon>
        <taxon>Agaricomycotina</taxon>
        <taxon>Agaricomycetes</taxon>
        <taxon>Agaricomycetidae</taxon>
        <taxon>Agaricales</taxon>
        <taxon>Marasmiineae</taxon>
        <taxon>Physalacriaceae</taxon>
        <taxon>Cylindrobasidium</taxon>
    </lineage>
</organism>
<dbReference type="EMBL" id="KN881288">
    <property type="protein sequence ID" value="KIY60757.1"/>
    <property type="molecule type" value="Genomic_DNA"/>
</dbReference>